<keyword evidence="2" id="KW-0378">Hydrolase</keyword>
<dbReference type="InterPro" id="IPR001539">
    <property type="entry name" value="Peptidase_U32"/>
</dbReference>
<dbReference type="EMBL" id="FRFD01000007">
    <property type="protein sequence ID" value="SHO50295.1"/>
    <property type="molecule type" value="Genomic_DNA"/>
</dbReference>
<accession>A0A1M7YCE6</accession>
<dbReference type="AlphaFoldDB" id="A0A1M7YCE6"/>
<dbReference type="Proteomes" id="UP000184612">
    <property type="component" value="Unassembled WGS sequence"/>
</dbReference>
<dbReference type="InterPro" id="IPR020988">
    <property type="entry name" value="Pept_U32_collagenase"/>
</dbReference>
<dbReference type="InterPro" id="IPR051454">
    <property type="entry name" value="RNA/ubiquinone_mod_enzymes"/>
</dbReference>
<evidence type="ECO:0000313" key="3">
    <source>
        <dbReference type="Proteomes" id="UP000184612"/>
    </source>
</evidence>
<dbReference type="OrthoDB" id="9807498at2"/>
<reference evidence="2 3" key="1">
    <citation type="submission" date="2016-12" db="EMBL/GenBank/DDBJ databases">
        <authorList>
            <person name="Song W.-J."/>
            <person name="Kurnit D.M."/>
        </authorList>
    </citation>
    <scope>NUCLEOTIDE SEQUENCE [LARGE SCALE GENOMIC DNA]</scope>
    <source>
        <strain evidence="2 3">DSM 12503</strain>
    </source>
</reference>
<dbReference type="STRING" id="1121345.SAMN02745217_02682"/>
<keyword evidence="3" id="KW-1185">Reference proteome</keyword>
<evidence type="ECO:0000259" key="1">
    <source>
        <dbReference type="Pfam" id="PF12392"/>
    </source>
</evidence>
<evidence type="ECO:0000313" key="2">
    <source>
        <dbReference type="EMBL" id="SHO50295.1"/>
    </source>
</evidence>
<gene>
    <name evidence="2" type="ORF">SAMN02745217_02682</name>
</gene>
<dbReference type="Pfam" id="PF12392">
    <property type="entry name" value="DUF3656"/>
    <property type="match status" value="1"/>
</dbReference>
<protein>
    <submittedName>
        <fullName evidence="2">Putative protease</fullName>
    </submittedName>
</protein>
<feature type="domain" description="Peptidase U32 collagenase" evidence="1">
    <location>
        <begin position="390"/>
        <end position="505"/>
    </location>
</feature>
<dbReference type="PANTHER" id="PTHR30217">
    <property type="entry name" value="PEPTIDASE U32 FAMILY"/>
    <property type="match status" value="1"/>
</dbReference>
<dbReference type="GO" id="GO:0006508">
    <property type="term" value="P:proteolysis"/>
    <property type="evidence" value="ECO:0007669"/>
    <property type="project" value="UniProtKB-KW"/>
</dbReference>
<keyword evidence="2" id="KW-0645">Protease</keyword>
<name>A0A1M7YCE6_9FIRM</name>
<dbReference type="PROSITE" id="PS01276">
    <property type="entry name" value="PEPTIDASE_U32"/>
    <property type="match status" value="1"/>
</dbReference>
<organism evidence="2 3">
    <name type="scientific">Anaerocolumna xylanovorans DSM 12503</name>
    <dbReference type="NCBI Taxonomy" id="1121345"/>
    <lineage>
        <taxon>Bacteria</taxon>
        <taxon>Bacillati</taxon>
        <taxon>Bacillota</taxon>
        <taxon>Clostridia</taxon>
        <taxon>Lachnospirales</taxon>
        <taxon>Lachnospiraceae</taxon>
        <taxon>Anaerocolumna</taxon>
    </lineage>
</organism>
<dbReference type="GO" id="GO:0008233">
    <property type="term" value="F:peptidase activity"/>
    <property type="evidence" value="ECO:0007669"/>
    <property type="project" value="UniProtKB-KW"/>
</dbReference>
<proteinExistence type="predicted"/>
<dbReference type="Pfam" id="PF01136">
    <property type="entry name" value="Peptidase_U32"/>
    <property type="match status" value="1"/>
</dbReference>
<sequence length="814" mass="92742">MKAVEILAPAGSSQSLKAAVNASCDAVYVGGVKFGARAYADNFTPETMKEAIDFVHLHGKKIYMTVNTLLKNTELEKELFEYSRRYYELGVDAIIVQDLGVLHFLHENFPKLPLHASTQMSITMGEGAGVLKDMGVTRIVNARELSLSEIKEIRKSTDLEIESFVHGALCYCYSGKCLLSSMIGGRSGNRGRCAQPCRMPYQLKIDGENRGTGYYLSPKDMETLEILPQLIQAGIDSFKIEGRMKSPEYTAAVTSVYRKYTDLYYELGEAGYEEYRKSHEEELKGDLRNLSDIYNRGGFSRGYYEVQNGFSMLSIDRPNHSGVLVGKVIKSTDSQMTIELTEDINAQDVLEVRKENEALYEYTVKTGENKGKKITANYKRGLKIKPGCMVYRTRNNSLLDKTREEYLEKKSRIPVRGHFKAEPDEPICLTLSCYEKQVRVFGDNPDMAKNQPLTKEHLYKQLDKMGDTSLYFEALTIELTGELFIPVGKLNELRREGVQALVQAITEGHRRNAGMQEKISGFSGKKEEKDLEVSVLVQRTEQLEAVWDNPHVSEIILESDMTALNKLTYYTEEINKRGKRTVLALPHVLRRKGYELFLQNKSVLEDNTINGYLIRTLEEYELLTNKLKTKKRLIGDTYLYAMNRHGAEYLNELGFDGITAPFELNYQELREVSGLYQYMAVYTRLPVMISAQCLYLTDSKRDKKPIAGISEEACCLKEAENAFLFDRFQNAFPVMRHCRDCYNVIYNSKPLSLLSCVNEVESLNTAYVRLDFTGEDARETKDILDKYLNAYLFGEAAMEKENDITRGHFKRGIE</sequence>
<dbReference type="PANTHER" id="PTHR30217:SF10">
    <property type="entry name" value="23S RRNA 5-HYDROXYCYTIDINE C2501 SYNTHASE"/>
    <property type="match status" value="1"/>
</dbReference>
<dbReference type="RefSeq" id="WP_073589354.1">
    <property type="nucleotide sequence ID" value="NZ_FRFD01000007.1"/>
</dbReference>